<evidence type="ECO:0000313" key="2">
    <source>
        <dbReference type="Proteomes" id="UP000427769"/>
    </source>
</evidence>
<dbReference type="AlphaFoldDB" id="A0A5K7Z9G2"/>
<name>A0A5K7Z9G2_9BACT</name>
<dbReference type="RefSeq" id="WP_155306159.1">
    <property type="nucleotide sequence ID" value="NZ_AP021875.1"/>
</dbReference>
<dbReference type="KEGG" id="dwd:DSCW_48270"/>
<dbReference type="Proteomes" id="UP000427769">
    <property type="component" value="Chromosome"/>
</dbReference>
<dbReference type="EMBL" id="AP021875">
    <property type="protein sequence ID" value="BBO77410.1"/>
    <property type="molecule type" value="Genomic_DNA"/>
</dbReference>
<protein>
    <submittedName>
        <fullName evidence="1">Uncharacterized protein</fullName>
    </submittedName>
</protein>
<sequence length="110" mass="12655">MNLKKQILKFFQTTYADILPSDDSDATKASKAHDPRHEVVQEMFDGMSTGTARIIIEKQISQEIREKFKIDQVENQGRYYLARIVRHDGSTIQRLLVDKQTGNIRMVGMA</sequence>
<proteinExistence type="predicted"/>
<dbReference type="OrthoDB" id="9897792at2"/>
<keyword evidence="2" id="KW-1185">Reference proteome</keyword>
<organism evidence="1 2">
    <name type="scientific">Desulfosarcina widdelii</name>
    <dbReference type="NCBI Taxonomy" id="947919"/>
    <lineage>
        <taxon>Bacteria</taxon>
        <taxon>Pseudomonadati</taxon>
        <taxon>Thermodesulfobacteriota</taxon>
        <taxon>Desulfobacteria</taxon>
        <taxon>Desulfobacterales</taxon>
        <taxon>Desulfosarcinaceae</taxon>
        <taxon>Desulfosarcina</taxon>
    </lineage>
</organism>
<evidence type="ECO:0000313" key="1">
    <source>
        <dbReference type="EMBL" id="BBO77410.1"/>
    </source>
</evidence>
<gene>
    <name evidence="1" type="ORF">DSCW_48270</name>
</gene>
<reference evidence="1 2" key="1">
    <citation type="submission" date="2019-11" db="EMBL/GenBank/DDBJ databases">
        <title>Comparative genomics of hydrocarbon-degrading Desulfosarcina strains.</title>
        <authorList>
            <person name="Watanabe M."/>
            <person name="Kojima H."/>
            <person name="Fukui M."/>
        </authorList>
    </citation>
    <scope>NUCLEOTIDE SEQUENCE [LARGE SCALE GENOMIC DNA]</scope>
    <source>
        <strain evidence="1 2">PP31</strain>
    </source>
</reference>
<accession>A0A5K7Z9G2</accession>